<dbReference type="Proteomes" id="UP000182444">
    <property type="component" value="Chromosome 1F"/>
</dbReference>
<dbReference type="GO" id="GO:0005634">
    <property type="term" value="C:nucleus"/>
    <property type="evidence" value="ECO:0007669"/>
    <property type="project" value="InterPro"/>
</dbReference>
<protein>
    <submittedName>
        <fullName evidence="2">Uncharacterized protein</fullName>
    </submittedName>
</protein>
<sequence length="227" mass="24902">MSQNENGDKETPSETTEYHVNSTNLFDKGNTPFRRSLGTNSITGTNSSPTRQNAKNPNNSTKLLKITKVTKIDAESKGEDGTTSLSVNVGAHEADQTAGSSLNVEEISNEIPSFSASLAMFEKEWNSIIDKYSNVEDQGDVVDLASGSIVKNNGHLELLEDEEETIWDCMFPIHKEGEGKGDEAAVSGPPTPSLLQQMGEFQSDSEDEVEEKEENTTKKRRISLWDV</sequence>
<feature type="region of interest" description="Disordered" evidence="1">
    <location>
        <begin position="177"/>
        <end position="227"/>
    </location>
</feature>
<feature type="compositionally biased region" description="Polar residues" evidence="1">
    <location>
        <begin position="37"/>
        <end position="60"/>
    </location>
</feature>
<evidence type="ECO:0000313" key="2">
    <source>
        <dbReference type="EMBL" id="AOW07624.1"/>
    </source>
</evidence>
<gene>
    <name evidence="2" type="ORF">YALI1_F31292g</name>
</gene>
<accession>A0A1D8NPR6</accession>
<evidence type="ECO:0000313" key="3">
    <source>
        <dbReference type="Proteomes" id="UP000182444"/>
    </source>
</evidence>
<evidence type="ECO:0000256" key="1">
    <source>
        <dbReference type="SAM" id="MobiDB-lite"/>
    </source>
</evidence>
<feature type="compositionally biased region" description="Polar residues" evidence="1">
    <location>
        <begin position="193"/>
        <end position="202"/>
    </location>
</feature>
<dbReference type="GO" id="GO:0042393">
    <property type="term" value="F:histone binding"/>
    <property type="evidence" value="ECO:0007669"/>
    <property type="project" value="InterPro"/>
</dbReference>
<proteinExistence type="predicted"/>
<feature type="region of interest" description="Disordered" evidence="1">
    <location>
        <begin position="1"/>
        <end position="62"/>
    </location>
</feature>
<organism evidence="2 3">
    <name type="scientific">Yarrowia lipolytica</name>
    <name type="common">Candida lipolytica</name>
    <dbReference type="NCBI Taxonomy" id="4952"/>
    <lineage>
        <taxon>Eukaryota</taxon>
        <taxon>Fungi</taxon>
        <taxon>Dikarya</taxon>
        <taxon>Ascomycota</taxon>
        <taxon>Saccharomycotina</taxon>
        <taxon>Dipodascomycetes</taxon>
        <taxon>Dipodascales</taxon>
        <taxon>Dipodascales incertae sedis</taxon>
        <taxon>Yarrowia</taxon>
    </lineage>
</organism>
<feature type="compositionally biased region" description="Polar residues" evidence="1">
    <location>
        <begin position="13"/>
        <end position="25"/>
    </location>
</feature>
<dbReference type="VEuPathDB" id="FungiDB:YALI1_F31292g"/>
<dbReference type="VEuPathDB" id="FungiDB:YALI0_F23859g"/>
<dbReference type="Pfam" id="PF10384">
    <property type="entry name" value="Scm3"/>
    <property type="match status" value="1"/>
</dbReference>
<feature type="compositionally biased region" description="Basic residues" evidence="1">
    <location>
        <begin position="218"/>
        <end position="227"/>
    </location>
</feature>
<dbReference type="Gene3D" id="6.10.250.2010">
    <property type="match status" value="1"/>
</dbReference>
<dbReference type="RefSeq" id="XP_505805.3">
    <property type="nucleotide sequence ID" value="XM_505805.3"/>
</dbReference>
<reference evidence="2 3" key="1">
    <citation type="journal article" date="2016" name="PLoS ONE">
        <title>Sequence Assembly of Yarrowia lipolytica Strain W29/CLIB89 Shows Transposable Element Diversity.</title>
        <authorList>
            <person name="Magnan C."/>
            <person name="Yu J."/>
            <person name="Chang I."/>
            <person name="Jahn E."/>
            <person name="Kanomata Y."/>
            <person name="Wu J."/>
            <person name="Zeller M."/>
            <person name="Oakes M."/>
            <person name="Baldi P."/>
            <person name="Sandmeyer S."/>
        </authorList>
    </citation>
    <scope>NUCLEOTIDE SEQUENCE [LARGE SCALE GENOMIC DNA]</scope>
    <source>
        <strain evidence="3">CLIB89(W29)</strain>
    </source>
</reference>
<dbReference type="EMBL" id="CP017558">
    <property type="protein sequence ID" value="AOW07624.1"/>
    <property type="molecule type" value="Genomic_DNA"/>
</dbReference>
<dbReference type="GeneID" id="2908749"/>
<dbReference type="KEGG" id="yli:2908749"/>
<dbReference type="AlphaFoldDB" id="A0A1D8NPR6"/>
<feature type="compositionally biased region" description="Acidic residues" evidence="1">
    <location>
        <begin position="203"/>
        <end position="213"/>
    </location>
</feature>
<name>A0A1D8NPR6_YARLL</name>
<feature type="compositionally biased region" description="Basic and acidic residues" evidence="1">
    <location>
        <begin position="1"/>
        <end position="12"/>
    </location>
</feature>
<dbReference type="InterPro" id="IPR018465">
    <property type="entry name" value="Scm3/HJURP"/>
</dbReference>